<evidence type="ECO:0000259" key="2">
    <source>
        <dbReference type="PROSITE" id="PS50405"/>
    </source>
</evidence>
<name>A0A840LBR2_9BURK</name>
<dbReference type="CDD" id="cd03056">
    <property type="entry name" value="GST_N_4"/>
    <property type="match status" value="1"/>
</dbReference>
<sequence>MNGNTLSSAPSPSLRLHHYALSGHSHRVHLFLSLLRLPVELRAVDLPSGQQKSPAFLRLNPFGQVPVLEDGELVLADSQAILVYLALRYDPSRQWLPEAAQANAEVQRWLSAAAGPLAFGPAHARVGRLFNLPIEARAYELSQKLFTAMEERLREQAFIASRAHATIADLALYGYTAAAPEGGILLDDYPAIQAWLGRIEALPDFIPMPRAALPATPGEARP</sequence>
<dbReference type="Pfam" id="PF13409">
    <property type="entry name" value="GST_N_2"/>
    <property type="match status" value="1"/>
</dbReference>
<protein>
    <submittedName>
        <fullName evidence="3">Glutathione S-transferase</fullName>
        <ecNumber evidence="3">2.5.1.18</ecNumber>
    </submittedName>
</protein>
<dbReference type="Pfam" id="PF00043">
    <property type="entry name" value="GST_C"/>
    <property type="match status" value="1"/>
</dbReference>
<dbReference type="SUPFAM" id="SSF52833">
    <property type="entry name" value="Thioredoxin-like"/>
    <property type="match status" value="1"/>
</dbReference>
<dbReference type="SUPFAM" id="SSF47616">
    <property type="entry name" value="GST C-terminal domain-like"/>
    <property type="match status" value="1"/>
</dbReference>
<dbReference type="EC" id="2.5.1.18" evidence="3"/>
<dbReference type="Gene3D" id="1.20.1050.10">
    <property type="match status" value="1"/>
</dbReference>
<keyword evidence="4" id="KW-1185">Reference proteome</keyword>
<dbReference type="PROSITE" id="PS50405">
    <property type="entry name" value="GST_CTER"/>
    <property type="match status" value="1"/>
</dbReference>
<accession>A0A840LBR2</accession>
<evidence type="ECO:0000259" key="1">
    <source>
        <dbReference type="PROSITE" id="PS50404"/>
    </source>
</evidence>
<dbReference type="EMBL" id="JACHLP010000010">
    <property type="protein sequence ID" value="MBB4845600.1"/>
    <property type="molecule type" value="Genomic_DNA"/>
</dbReference>
<dbReference type="SFLD" id="SFLDS00019">
    <property type="entry name" value="Glutathione_Transferase_(cytos"/>
    <property type="match status" value="1"/>
</dbReference>
<dbReference type="AlphaFoldDB" id="A0A840LBR2"/>
<dbReference type="Gene3D" id="3.40.30.10">
    <property type="entry name" value="Glutaredoxin"/>
    <property type="match status" value="1"/>
</dbReference>
<dbReference type="GO" id="GO:0004364">
    <property type="term" value="F:glutathione transferase activity"/>
    <property type="evidence" value="ECO:0007669"/>
    <property type="project" value="UniProtKB-EC"/>
</dbReference>
<dbReference type="PANTHER" id="PTHR44051:SF2">
    <property type="entry name" value="HYPOTHETICAL GLUTATHIONE S-TRANSFERASE LIKE PROTEIN"/>
    <property type="match status" value="1"/>
</dbReference>
<dbReference type="Proteomes" id="UP000562027">
    <property type="component" value="Unassembled WGS sequence"/>
</dbReference>
<organism evidence="3 4">
    <name type="scientific">Roseateles oligotrophus</name>
    <dbReference type="NCBI Taxonomy" id="1769250"/>
    <lineage>
        <taxon>Bacteria</taxon>
        <taxon>Pseudomonadati</taxon>
        <taxon>Pseudomonadota</taxon>
        <taxon>Betaproteobacteria</taxon>
        <taxon>Burkholderiales</taxon>
        <taxon>Sphaerotilaceae</taxon>
        <taxon>Roseateles</taxon>
    </lineage>
</organism>
<evidence type="ECO:0000313" key="3">
    <source>
        <dbReference type="EMBL" id="MBB4845600.1"/>
    </source>
</evidence>
<dbReference type="InterPro" id="IPR010987">
    <property type="entry name" value="Glutathione-S-Trfase_C-like"/>
</dbReference>
<reference evidence="3 4" key="1">
    <citation type="submission" date="2020-08" db="EMBL/GenBank/DDBJ databases">
        <title>Functional genomics of gut bacteria from endangered species of beetles.</title>
        <authorList>
            <person name="Carlos-Shanley C."/>
        </authorList>
    </citation>
    <scope>NUCLEOTIDE SEQUENCE [LARGE SCALE GENOMIC DNA]</scope>
    <source>
        <strain evidence="3 4">S00239</strain>
    </source>
</reference>
<dbReference type="InterPro" id="IPR004046">
    <property type="entry name" value="GST_C"/>
</dbReference>
<dbReference type="PROSITE" id="PS50404">
    <property type="entry name" value="GST_NTER"/>
    <property type="match status" value="1"/>
</dbReference>
<dbReference type="SFLD" id="SFLDG00358">
    <property type="entry name" value="Main_(cytGST)"/>
    <property type="match status" value="1"/>
</dbReference>
<comment type="caution">
    <text evidence="3">The sequence shown here is derived from an EMBL/GenBank/DDBJ whole genome shotgun (WGS) entry which is preliminary data.</text>
</comment>
<keyword evidence="3" id="KW-0808">Transferase</keyword>
<dbReference type="RefSeq" id="WP_184303737.1">
    <property type="nucleotide sequence ID" value="NZ_JACHLP010000010.1"/>
</dbReference>
<evidence type="ECO:0000313" key="4">
    <source>
        <dbReference type="Proteomes" id="UP000562027"/>
    </source>
</evidence>
<feature type="domain" description="GST N-terminal" evidence="1">
    <location>
        <begin position="12"/>
        <end position="93"/>
    </location>
</feature>
<dbReference type="InterPro" id="IPR036282">
    <property type="entry name" value="Glutathione-S-Trfase_C_sf"/>
</dbReference>
<proteinExistence type="predicted"/>
<dbReference type="InterPro" id="IPR004045">
    <property type="entry name" value="Glutathione_S-Trfase_N"/>
</dbReference>
<dbReference type="InterPro" id="IPR036249">
    <property type="entry name" value="Thioredoxin-like_sf"/>
</dbReference>
<dbReference type="PANTHER" id="PTHR44051">
    <property type="entry name" value="GLUTATHIONE S-TRANSFERASE-RELATED"/>
    <property type="match status" value="1"/>
</dbReference>
<gene>
    <name evidence="3" type="ORF">HNP55_004152</name>
</gene>
<feature type="domain" description="GST C-terminal" evidence="2">
    <location>
        <begin position="99"/>
        <end position="218"/>
    </location>
</feature>
<dbReference type="InterPro" id="IPR040079">
    <property type="entry name" value="Glutathione_S-Trfase"/>
</dbReference>